<dbReference type="Gene3D" id="2.30.30.240">
    <property type="entry name" value="PRC-barrel domain"/>
    <property type="match status" value="1"/>
</dbReference>
<gene>
    <name evidence="2" type="ORF">JKG68_32800</name>
</gene>
<dbReference type="Pfam" id="PF05239">
    <property type="entry name" value="PRC"/>
    <property type="match status" value="1"/>
</dbReference>
<feature type="domain" description="PRC-barrel" evidence="1">
    <location>
        <begin position="7"/>
        <end position="67"/>
    </location>
</feature>
<keyword evidence="3" id="KW-1185">Reference proteome</keyword>
<dbReference type="Proteomes" id="UP000605848">
    <property type="component" value="Unassembled WGS sequence"/>
</dbReference>
<dbReference type="AlphaFoldDB" id="A0A936ZEA0"/>
<dbReference type="InterPro" id="IPR027275">
    <property type="entry name" value="PRC-brl_dom"/>
</dbReference>
<reference evidence="2" key="1">
    <citation type="submission" date="2021-01" db="EMBL/GenBank/DDBJ databases">
        <title>Microvirga sp.</title>
        <authorList>
            <person name="Kim M.K."/>
        </authorList>
    </citation>
    <scope>NUCLEOTIDE SEQUENCE</scope>
    <source>
        <strain evidence="2">5420S-16</strain>
    </source>
</reference>
<dbReference type="SUPFAM" id="SSF50346">
    <property type="entry name" value="PRC-barrel domain"/>
    <property type="match status" value="1"/>
</dbReference>
<evidence type="ECO:0000313" key="2">
    <source>
        <dbReference type="EMBL" id="MBL0408637.1"/>
    </source>
</evidence>
<organism evidence="2 3">
    <name type="scientific">Microvirga aerilata</name>
    <dbReference type="NCBI Taxonomy" id="670292"/>
    <lineage>
        <taxon>Bacteria</taxon>
        <taxon>Pseudomonadati</taxon>
        <taxon>Pseudomonadota</taxon>
        <taxon>Alphaproteobacteria</taxon>
        <taxon>Hyphomicrobiales</taxon>
        <taxon>Methylobacteriaceae</taxon>
        <taxon>Microvirga</taxon>
    </lineage>
</organism>
<dbReference type="EMBL" id="JAEQMY010000356">
    <property type="protein sequence ID" value="MBL0408637.1"/>
    <property type="molecule type" value="Genomic_DNA"/>
</dbReference>
<name>A0A936ZEA0_9HYPH</name>
<evidence type="ECO:0000313" key="3">
    <source>
        <dbReference type="Proteomes" id="UP000605848"/>
    </source>
</evidence>
<protein>
    <submittedName>
        <fullName evidence="2">PRC-barrel domain-containing protein</fullName>
    </submittedName>
</protein>
<dbReference type="PANTHER" id="PTHR36505">
    <property type="entry name" value="BLR1072 PROTEIN"/>
    <property type="match status" value="1"/>
</dbReference>
<proteinExistence type="predicted"/>
<accession>A0A936ZEA0</accession>
<dbReference type="PANTHER" id="PTHR36505:SF1">
    <property type="entry name" value="BLR1072 PROTEIN"/>
    <property type="match status" value="1"/>
</dbReference>
<comment type="caution">
    <text evidence="2">The sequence shown here is derived from an EMBL/GenBank/DDBJ whole genome shotgun (WGS) entry which is preliminary data.</text>
</comment>
<dbReference type="InterPro" id="IPR011033">
    <property type="entry name" value="PRC_barrel-like_sf"/>
</dbReference>
<sequence length="126" mass="13139">MTGQGLDAMRVSDLIGQAVFGPDNNSLGTVDDVVLDRSGTVAALIVQIGGVLRIGDRKVAVPRHAVQIDPADTATTGTVPKVGTMTGAAAEQQGRNVSRNKKAFAPDRIRVTIPMDQLATAPSFED</sequence>
<evidence type="ECO:0000259" key="1">
    <source>
        <dbReference type="Pfam" id="PF05239"/>
    </source>
</evidence>